<accession>A0AAE3U9V9</accession>
<name>A0AAE3U9V9_9BACT</name>
<dbReference type="EMBL" id="JASJOS010000007">
    <property type="protein sequence ID" value="MDJ1482134.1"/>
    <property type="molecule type" value="Genomic_DNA"/>
</dbReference>
<dbReference type="Proteomes" id="UP001241110">
    <property type="component" value="Unassembled WGS sequence"/>
</dbReference>
<evidence type="ECO:0000313" key="3">
    <source>
        <dbReference type="Proteomes" id="UP001241110"/>
    </source>
</evidence>
<proteinExistence type="predicted"/>
<dbReference type="AlphaFoldDB" id="A0AAE3U9V9"/>
<evidence type="ECO:0000259" key="1">
    <source>
        <dbReference type="Pfam" id="PF12705"/>
    </source>
</evidence>
<protein>
    <submittedName>
        <fullName evidence="2">PD-(D/E)XK nuclease family protein</fullName>
    </submittedName>
</protein>
<dbReference type="InterPro" id="IPR011604">
    <property type="entry name" value="PDDEXK-like_dom_sf"/>
</dbReference>
<comment type="caution">
    <text evidence="2">The sequence shown here is derived from an EMBL/GenBank/DDBJ whole genome shotgun (WGS) entry which is preliminary data.</text>
</comment>
<dbReference type="SUPFAM" id="SSF52540">
    <property type="entry name" value="P-loop containing nucleoside triphosphate hydrolases"/>
    <property type="match status" value="1"/>
</dbReference>
<evidence type="ECO:0000313" key="2">
    <source>
        <dbReference type="EMBL" id="MDJ1482134.1"/>
    </source>
</evidence>
<dbReference type="InterPro" id="IPR038726">
    <property type="entry name" value="PDDEXK_AddAB-type"/>
</dbReference>
<dbReference type="Gene3D" id="3.90.320.10">
    <property type="match status" value="1"/>
</dbReference>
<organism evidence="2 3">
    <name type="scientific">Xanthocytophaga flava</name>
    <dbReference type="NCBI Taxonomy" id="3048013"/>
    <lineage>
        <taxon>Bacteria</taxon>
        <taxon>Pseudomonadati</taxon>
        <taxon>Bacteroidota</taxon>
        <taxon>Cytophagia</taxon>
        <taxon>Cytophagales</taxon>
        <taxon>Rhodocytophagaceae</taxon>
        <taxon>Xanthocytophaga</taxon>
    </lineage>
</organism>
<dbReference type="SUPFAM" id="SSF52980">
    <property type="entry name" value="Restriction endonuclease-like"/>
    <property type="match status" value="1"/>
</dbReference>
<dbReference type="InterPro" id="IPR011335">
    <property type="entry name" value="Restrct_endonuc-II-like"/>
</dbReference>
<sequence>MNKTFLEQSAEYIFTKYHANLEQVVVILPTNRACYFFKRALAMQTDQPVWSPNIQPIDDFIAQTADAELIDPIQLLWLLFDTCRETDPKIQFDRFTSWAYTLLQDFDHIDQYMIEATQLFEYLSEAKTIERWLPDMPDGRTPQAFTNTLPNYFKLWNNLHNVYLRLKERLSEQGKGYRGMLYRRIAENLDILLDNESVYKYIFIGFNALSQSEQKIFTKLAKKGRGEILWDTDDYYMDANTNVKAGDTLRHYRNSGEFGEWNWQSHDLLHQTKNIYIIGVPNVSIQAKVAMQIYRNQLLENQTVKSNGQIQLDFTDIEEESTSAMTAIVLPDENLLMPLLNTLPAEIKDFNVTMGLSLKNSGLYTLVEALFELHHLTYLEKRDGQKTVKLSHRYITKVLTHPFIRQYDYLLQRQRNADGTEHNSYVHTILYQISFHNKVFFTADELFALSENHPFFLTLFTPWNGESQQALKCFYELIEHLRQVYQDRKDALEIEYLYLFRQMVQRLDDIMKDRAARPNAEKLTLRSFRLFLNELFRQTKIPFSGEPVSDLQIMGMLETRTLDFDTVILLSANENTLPQGKKQQSLIPFDASTQFGLPTYRTQEAVMSYHFYRLLQRSDTIYLLYTQPSDSNKNEKSRFIQQIESELVRYNSNITLHYPTVRVVENELSDVLLNYEVQKSEPILTKIRERLGEGLYPSHVNTFIECSLKYYFAHVLKLHMEEEVGETLDAGKFGDLVHKTLESLDREMSERQTAIQKEDLEILFPQLEARVRHEFENAYPDYSIESGYNHVMYKVAVRLIQNFLQQQVEENVFPVEILGLEKEMTADLQTFVHGDPVYVKLTGKIDRIDKTANQVRIIDYKTGKVEKKHLKTNGSEQEELLLQDSEAGKVRQLWLYKYIVAKKVAQDKGLQLADRHIPLEQSQLVAGIYSFRNLKDGLLEDHLQMGEGTPESFVKHSEEYLTKLLFKLLDPAQPFERTSNVKLCTMCTFKKICNR</sequence>
<dbReference type="Pfam" id="PF12705">
    <property type="entry name" value="PDDEXK_1"/>
    <property type="match status" value="1"/>
</dbReference>
<gene>
    <name evidence="2" type="ORF">QNI16_16645</name>
</gene>
<dbReference type="RefSeq" id="WP_313980855.1">
    <property type="nucleotide sequence ID" value="NZ_JASJOS010000007.1"/>
</dbReference>
<feature type="domain" description="PD-(D/E)XK endonuclease-like" evidence="1">
    <location>
        <begin position="697"/>
        <end position="994"/>
    </location>
</feature>
<dbReference type="InterPro" id="IPR027417">
    <property type="entry name" value="P-loop_NTPase"/>
</dbReference>
<reference evidence="2" key="1">
    <citation type="submission" date="2023-05" db="EMBL/GenBank/DDBJ databases">
        <authorList>
            <person name="Zhang X."/>
        </authorList>
    </citation>
    <scope>NUCLEOTIDE SEQUENCE</scope>
    <source>
        <strain evidence="2">YF14B1</strain>
    </source>
</reference>